<comment type="subcellular location">
    <subcellularLocation>
        <location evidence="1">Cell membrane</location>
        <topology evidence="1">Multi-pass membrane protein</topology>
    </subcellularLocation>
</comment>
<reference evidence="9" key="1">
    <citation type="submission" date="2009-02" db="EMBL/GenBank/DDBJ databases">
        <title>Annotation of Streptomyces viridochromogenes strain DSM 40736.</title>
        <authorList>
            <consortium name="The Broad Institute Genome Sequencing Platform"/>
            <consortium name="Broad Institute Microbial Sequencing Center"/>
            <person name="Fischbach M."/>
            <person name="Godfrey P."/>
            <person name="Ward D."/>
            <person name="Young S."/>
            <person name="Zeng Q."/>
            <person name="Koehrsen M."/>
            <person name="Alvarado L."/>
            <person name="Berlin A.M."/>
            <person name="Bochicchio J."/>
            <person name="Borenstein D."/>
            <person name="Chapman S.B."/>
            <person name="Chen Z."/>
            <person name="Engels R."/>
            <person name="Freedman E."/>
            <person name="Gellesch M."/>
            <person name="Goldberg J."/>
            <person name="Griggs A."/>
            <person name="Gujja S."/>
            <person name="Heilman E.R."/>
            <person name="Heiman D.I."/>
            <person name="Hepburn T.A."/>
            <person name="Howarth C."/>
            <person name="Jen D."/>
            <person name="Larson L."/>
            <person name="Lewis B."/>
            <person name="Mehta T."/>
            <person name="Park D."/>
            <person name="Pearson M."/>
            <person name="Richards J."/>
            <person name="Roberts A."/>
            <person name="Saif S."/>
            <person name="Shea T.D."/>
            <person name="Shenoy N."/>
            <person name="Sisk P."/>
            <person name="Stolte C."/>
            <person name="Sykes S.N."/>
            <person name="Thomson T."/>
            <person name="Walk T."/>
            <person name="White J."/>
            <person name="Yandava C."/>
            <person name="Straight P."/>
            <person name="Clardy J."/>
            <person name="Hung D."/>
            <person name="Kolter R."/>
            <person name="Mekalanos J."/>
            <person name="Walker S."/>
            <person name="Walsh C.T."/>
            <person name="Wieland-Brown L.C."/>
            <person name="Haas B."/>
            <person name="Nusbaum C."/>
            <person name="Birren B."/>
        </authorList>
    </citation>
    <scope>NUCLEOTIDE SEQUENCE [LARGE SCALE GENOMIC DNA]</scope>
    <source>
        <strain evidence="9">DSM 40736 / JCM 4977 / BCRC 1201 / Tue 494</strain>
    </source>
</reference>
<keyword evidence="9" id="KW-1185">Reference proteome</keyword>
<protein>
    <submittedName>
        <fullName evidence="8">Predicted protein</fullName>
    </submittedName>
</protein>
<evidence type="ECO:0000256" key="3">
    <source>
        <dbReference type="ARBA" id="ARBA00022692"/>
    </source>
</evidence>
<dbReference type="HOGENOM" id="CLU_037626_0_0_11"/>
<feature type="region of interest" description="Disordered" evidence="6">
    <location>
        <begin position="77"/>
        <end position="114"/>
    </location>
</feature>
<organism evidence="8 9">
    <name type="scientific">Streptomyces viridochromogenes (strain DSM 40736 / JCM 4977 / BCRC 1201 / Tue 494)</name>
    <dbReference type="NCBI Taxonomy" id="591159"/>
    <lineage>
        <taxon>Bacteria</taxon>
        <taxon>Bacillati</taxon>
        <taxon>Actinomycetota</taxon>
        <taxon>Actinomycetes</taxon>
        <taxon>Kitasatosporales</taxon>
        <taxon>Streptomycetaceae</taxon>
        <taxon>Streptomyces</taxon>
    </lineage>
</organism>
<feature type="transmembrane region" description="Helical" evidence="7">
    <location>
        <begin position="190"/>
        <end position="223"/>
    </location>
</feature>
<sequence length="512" mass="56025">MYQSPTNRHRVPGPIMQPRSWPVRRSRVSTQSVERNRRWSKAADLRRSRPLRGACAGHRPAGRGRYDLLHSLPCPARGTSWPGGRGGTRRSRGGTRAGGKMAEAAAGAQRTQAAPQSRLARVRQWFGRAGSDGHERHTLALIGKSTLAAAVSWVIAHDVMAAQSPAFAPFSAVLIMQVTVYQSLVQALRYVGAVAVGVGLQGVLGLLAGPHLLTFVLVTLAALAIGRWRPLGSQGSQVATAAFFAFSTYVAATSEAQRWSQLGQILVLVLIGCGIGVVVNMLVLPPLRYRSAEYGIHTLARSLCDLVGDMYPALREGKLEKERTRHWRRRASHLTPIVQQAQSSVHTAWESTLYNPRRLWRRHRHRTSFDGYQAVVDALERVSHQVASTTRSLDQWHDAAVSQDYVDFARAYGDFLASLAHIAELLGQVDEDRLQDQAQELCEAAAEAQRCRARLEDEARDGALPLSDPGQPYGILMAEASRLTDEFQHTCDVLKHGVDEAQATSTTPGVGA</sequence>
<proteinExistence type="predicted"/>
<evidence type="ECO:0000256" key="4">
    <source>
        <dbReference type="ARBA" id="ARBA00022989"/>
    </source>
</evidence>
<evidence type="ECO:0000256" key="2">
    <source>
        <dbReference type="ARBA" id="ARBA00022475"/>
    </source>
</evidence>
<keyword evidence="2" id="KW-1003">Cell membrane</keyword>
<evidence type="ECO:0000256" key="7">
    <source>
        <dbReference type="SAM" id="Phobius"/>
    </source>
</evidence>
<keyword evidence="3 7" id="KW-0812">Transmembrane</keyword>
<feature type="transmembrane region" description="Helical" evidence="7">
    <location>
        <begin position="235"/>
        <end position="252"/>
    </location>
</feature>
<accession>D9XGG5</accession>
<evidence type="ECO:0000313" key="9">
    <source>
        <dbReference type="Proteomes" id="UP000004184"/>
    </source>
</evidence>
<dbReference type="InterPro" id="IPR010343">
    <property type="entry name" value="ArAE_1"/>
</dbReference>
<name>D9XGG5_STRVT</name>
<feature type="region of interest" description="Disordered" evidence="6">
    <location>
        <begin position="1"/>
        <end position="41"/>
    </location>
</feature>
<dbReference type="AlphaFoldDB" id="D9XGG5"/>
<dbReference type="Proteomes" id="UP000004184">
    <property type="component" value="Unassembled WGS sequence"/>
</dbReference>
<feature type="compositionally biased region" description="Low complexity" evidence="6">
    <location>
        <begin position="98"/>
        <end position="114"/>
    </location>
</feature>
<dbReference type="GO" id="GO:0005886">
    <property type="term" value="C:plasma membrane"/>
    <property type="evidence" value="ECO:0007669"/>
    <property type="project" value="UniProtKB-SubCell"/>
</dbReference>
<dbReference type="STRING" id="591159.SSQG_07572"/>
<gene>
    <name evidence="8" type="ORF">SSQG_07572</name>
</gene>
<dbReference type="eggNOG" id="COG4129">
    <property type="taxonomic scope" value="Bacteria"/>
</dbReference>
<evidence type="ECO:0000256" key="1">
    <source>
        <dbReference type="ARBA" id="ARBA00004651"/>
    </source>
</evidence>
<evidence type="ECO:0000256" key="6">
    <source>
        <dbReference type="SAM" id="MobiDB-lite"/>
    </source>
</evidence>
<dbReference type="EMBL" id="GG657757">
    <property type="protein sequence ID" value="EFL37054.1"/>
    <property type="molecule type" value="Genomic_DNA"/>
</dbReference>
<feature type="transmembrane region" description="Helical" evidence="7">
    <location>
        <begin position="264"/>
        <end position="284"/>
    </location>
</feature>
<dbReference type="Pfam" id="PF06081">
    <property type="entry name" value="ArAE_1"/>
    <property type="match status" value="1"/>
</dbReference>
<keyword evidence="4 7" id="KW-1133">Transmembrane helix</keyword>
<keyword evidence="5 7" id="KW-0472">Membrane</keyword>
<evidence type="ECO:0000256" key="5">
    <source>
        <dbReference type="ARBA" id="ARBA00023136"/>
    </source>
</evidence>
<evidence type="ECO:0000313" key="8">
    <source>
        <dbReference type="EMBL" id="EFL37054.1"/>
    </source>
</evidence>